<evidence type="ECO:0000256" key="2">
    <source>
        <dbReference type="ARBA" id="ARBA00022801"/>
    </source>
</evidence>
<dbReference type="Pfam" id="PF02156">
    <property type="entry name" value="Glyco_hydro_26"/>
    <property type="match status" value="1"/>
</dbReference>
<feature type="active site" description="Proton donor" evidence="4">
    <location>
        <position position="671"/>
    </location>
</feature>
<dbReference type="PRINTS" id="PR00739">
    <property type="entry name" value="GLHYDRLASE26"/>
</dbReference>
<sequence length="819" mass="87061">MSSGAEGTTMPTLTHLPRGAYLPMLAMALCSLWACGGGKSADGAMDASHPATLDSSVATRSKAAAPVLTPSRRYILVNVLSGKCVDVAGASKADGGNIQQTGCNNNLAQAFDLTETSTHVFRLVNANSGKAMDVASASTADGANVQQWADNGSNAQRFELHRTQGNRFRLVNSGSGKCVDVASASLSDGANIQQWTCNGSGAQQFYLVPFGSAGRGALPIGQYTLSVENSGLCLDIPGASMADGTKAQQAACTSAMSQRFEVTADGSGAYGLVDVLSGKALDVASMSTSNGALFQQWAPSANGNQRFALLSDGDGFRVRAMHSGKCMDVANRSTAAGAAVQQWDCDGTSNQRWRFAAATEVASGRYTLKAAHSGKCLDVAGASIADGGNVQQWSCNGSGAQAFDVSRDSDGFYRIANANSKKLVEVWGSDTSDGANVQQWSDAGAANQRFSLMPSSEGRVTLVARHSGKCVDVAGQFTTDGANVQQWSCNGQTNQQWTLEASTWTPGGGGTTSPTAATRQRMLDWIAGISGKKAMVGIENKSASTNPTGDTDKITAITGRVSSFWGADFGFGSTDVNNRGTVITEAKRQFGKGAMVALMYHACSPTRDEYCSWDDIGGAHPAKLSDAQFKELTTSGTSLNNAWLQRLDKLAVHFQDLKNSGVVVMFRPFHEMNQCAFWWACHKGANGTARLYQITHDYLAKTKGLDNIIWVWNVQDFSNLSTEIDAYNPGSAYFDLATLDIYNTGWTQANYNTMQRVSGGKPIAVSECQFMPTAAMLAAQNKWTFVMLWPDFINDNKSSLPALYRADNVLTLDEMPGWK</sequence>
<evidence type="ECO:0000313" key="7">
    <source>
        <dbReference type="Proteomes" id="UP000267464"/>
    </source>
</evidence>
<dbReference type="Gene3D" id="2.80.10.50">
    <property type="match status" value="7"/>
</dbReference>
<protein>
    <recommendedName>
        <fullName evidence="5">GH26 domain-containing protein</fullName>
    </recommendedName>
</protein>
<dbReference type="PANTHER" id="PTHR40079">
    <property type="entry name" value="MANNAN ENDO-1,4-BETA-MANNOSIDASE E-RELATED"/>
    <property type="match status" value="1"/>
</dbReference>
<gene>
    <name evidence="6" type="ORF">DZC73_20055</name>
</gene>
<dbReference type="Proteomes" id="UP000267464">
    <property type="component" value="Unassembled WGS sequence"/>
</dbReference>
<evidence type="ECO:0000259" key="5">
    <source>
        <dbReference type="PROSITE" id="PS51764"/>
    </source>
</evidence>
<feature type="active site" description="Nucleophile" evidence="4">
    <location>
        <position position="767"/>
    </location>
</feature>
<dbReference type="GO" id="GO:0016985">
    <property type="term" value="F:mannan endo-1,4-beta-mannosidase activity"/>
    <property type="evidence" value="ECO:0007669"/>
    <property type="project" value="InterPro"/>
</dbReference>
<dbReference type="Gene3D" id="3.20.20.80">
    <property type="entry name" value="Glycosidases"/>
    <property type="match status" value="1"/>
</dbReference>
<dbReference type="PANTHER" id="PTHR40079:SF4">
    <property type="entry name" value="GH26 DOMAIN-CONTAINING PROTEIN-RELATED"/>
    <property type="match status" value="1"/>
</dbReference>
<comment type="similarity">
    <text evidence="1 4">Belongs to the glycosyl hydrolase 26 family.</text>
</comment>
<evidence type="ECO:0000256" key="3">
    <source>
        <dbReference type="ARBA" id="ARBA00023295"/>
    </source>
</evidence>
<dbReference type="InterPro" id="IPR000772">
    <property type="entry name" value="Ricin_B_lectin"/>
</dbReference>
<dbReference type="SUPFAM" id="SSF50370">
    <property type="entry name" value="Ricin B-like lectins"/>
    <property type="match status" value="3"/>
</dbReference>
<dbReference type="SMART" id="SM00458">
    <property type="entry name" value="RICIN"/>
    <property type="match status" value="3"/>
</dbReference>
<dbReference type="PROSITE" id="PS50231">
    <property type="entry name" value="RICIN_B_LECTIN"/>
    <property type="match status" value="3"/>
</dbReference>
<evidence type="ECO:0000313" key="6">
    <source>
        <dbReference type="EMBL" id="RQP23388.1"/>
    </source>
</evidence>
<comment type="caution">
    <text evidence="6">The sequence shown here is derived from an EMBL/GenBank/DDBJ whole genome shotgun (WGS) entry which is preliminary data.</text>
</comment>
<reference evidence="6 7" key="1">
    <citation type="submission" date="2018-08" db="EMBL/GenBank/DDBJ databases">
        <authorList>
            <person name="Khan S.A."/>
            <person name="Jeon C.O."/>
            <person name="Chun B.H."/>
            <person name="Jeong S.E."/>
        </authorList>
    </citation>
    <scope>NUCLEOTIDE SEQUENCE [LARGE SCALE GENOMIC DNA]</scope>
    <source>
        <strain evidence="6 7">S-16</strain>
    </source>
</reference>
<organism evidence="6 7">
    <name type="scientific">Piscinibacter terrae</name>
    <dbReference type="NCBI Taxonomy" id="2496871"/>
    <lineage>
        <taxon>Bacteria</taxon>
        <taxon>Pseudomonadati</taxon>
        <taxon>Pseudomonadota</taxon>
        <taxon>Betaproteobacteria</taxon>
        <taxon>Burkholderiales</taxon>
        <taxon>Sphaerotilaceae</taxon>
        <taxon>Piscinibacter</taxon>
    </lineage>
</organism>
<proteinExistence type="inferred from homology"/>
<accession>A0A3N7HMI1</accession>
<dbReference type="InterPro" id="IPR035992">
    <property type="entry name" value="Ricin_B-like_lectins"/>
</dbReference>
<dbReference type="InterPro" id="IPR022790">
    <property type="entry name" value="GH26_dom"/>
</dbReference>
<dbReference type="PROSITE" id="PS51764">
    <property type="entry name" value="GH26"/>
    <property type="match status" value="1"/>
</dbReference>
<dbReference type="InterPro" id="IPR000805">
    <property type="entry name" value="Glyco_hydro_26"/>
</dbReference>
<name>A0A3N7HMI1_9BURK</name>
<evidence type="ECO:0000256" key="4">
    <source>
        <dbReference type="PROSITE-ProRule" id="PRU01100"/>
    </source>
</evidence>
<feature type="domain" description="GH26" evidence="5">
    <location>
        <begin position="517"/>
        <end position="813"/>
    </location>
</feature>
<keyword evidence="2 4" id="KW-0378">Hydrolase</keyword>
<dbReference type="EMBL" id="QUSW01000005">
    <property type="protein sequence ID" value="RQP23388.1"/>
    <property type="molecule type" value="Genomic_DNA"/>
</dbReference>
<evidence type="ECO:0000256" key="1">
    <source>
        <dbReference type="ARBA" id="ARBA00007754"/>
    </source>
</evidence>
<dbReference type="AlphaFoldDB" id="A0A3N7HMI1"/>
<dbReference type="InterPro" id="IPR017853">
    <property type="entry name" value="GH"/>
</dbReference>
<reference evidence="6 7" key="2">
    <citation type="submission" date="2018-12" db="EMBL/GenBank/DDBJ databases">
        <title>Rhizobacter gummiphilus sp. nov., a rubber-degrading bacterium isolated from the soil of a botanical garden in Japan.</title>
        <authorList>
            <person name="Shunsuke S.S."/>
        </authorList>
    </citation>
    <scope>NUCLEOTIDE SEQUENCE [LARGE SCALE GENOMIC DNA]</scope>
    <source>
        <strain evidence="6 7">S-16</strain>
    </source>
</reference>
<dbReference type="CDD" id="cd00161">
    <property type="entry name" value="beta-trefoil_Ricin-like"/>
    <property type="match status" value="3"/>
</dbReference>
<keyword evidence="7" id="KW-1185">Reference proteome</keyword>
<dbReference type="Pfam" id="PF14200">
    <property type="entry name" value="RicinB_lectin_2"/>
    <property type="match status" value="5"/>
</dbReference>
<keyword evidence="3 4" id="KW-0326">Glycosidase</keyword>
<dbReference type="GO" id="GO:0006080">
    <property type="term" value="P:substituted mannan metabolic process"/>
    <property type="evidence" value="ECO:0007669"/>
    <property type="project" value="InterPro"/>
</dbReference>
<dbReference type="SUPFAM" id="SSF51445">
    <property type="entry name" value="(Trans)glycosidases"/>
    <property type="match status" value="1"/>
</dbReference>